<evidence type="ECO:0000313" key="1">
    <source>
        <dbReference type="EMBL" id="MBK9982050.1"/>
    </source>
</evidence>
<dbReference type="Proteomes" id="UP000808337">
    <property type="component" value="Unassembled WGS sequence"/>
</dbReference>
<dbReference type="AlphaFoldDB" id="A0A9D7SRN4"/>
<name>A0A9D7SRN4_9BACT</name>
<comment type="caution">
    <text evidence="1">The sequence shown here is derived from an EMBL/GenBank/DDBJ whole genome shotgun (WGS) entry which is preliminary data.</text>
</comment>
<evidence type="ECO:0000313" key="2">
    <source>
        <dbReference type="Proteomes" id="UP000808337"/>
    </source>
</evidence>
<gene>
    <name evidence="1" type="ORF">IPP15_06415</name>
</gene>
<dbReference type="EMBL" id="JADKGY010000001">
    <property type="protein sequence ID" value="MBK9982050.1"/>
    <property type="molecule type" value="Genomic_DNA"/>
</dbReference>
<proteinExistence type="predicted"/>
<accession>A0A9D7SRN4</accession>
<reference evidence="1 2" key="1">
    <citation type="submission" date="2020-10" db="EMBL/GenBank/DDBJ databases">
        <title>Connecting structure to function with the recovery of over 1000 high-quality activated sludge metagenome-assembled genomes encoding full-length rRNA genes using long-read sequencing.</title>
        <authorList>
            <person name="Singleton C.M."/>
            <person name="Petriglieri F."/>
            <person name="Kristensen J.M."/>
            <person name="Kirkegaard R.H."/>
            <person name="Michaelsen T.Y."/>
            <person name="Andersen M.H."/>
            <person name="Karst S.M."/>
            <person name="Dueholm M.S."/>
            <person name="Nielsen P.H."/>
            <person name="Albertsen M."/>
        </authorList>
    </citation>
    <scope>NUCLEOTIDE SEQUENCE [LARGE SCALE GENOMIC DNA]</scope>
    <source>
        <strain evidence="1">Ribe_18-Q3-R11-54_MAXAC.273</strain>
    </source>
</reference>
<sequence>MMVVPCCIYGQEQISLDHQFSLGSPSLSIRLPGKPEPMETRIQPSMLEIIMAYYAYAYVDSVRGITVMLLQTSYAQHIHPDMAIISDQTIRELESRGALSVKYKTKTINIEGKKGIRQKGTLVSKGDEMDFTSSILQEGTNVWKVIIYTRVGDAVAAQTAQAIMDSITFKLL</sequence>
<organism evidence="1 2">
    <name type="scientific">Candidatus Opimibacter skivensis</name>
    <dbReference type="NCBI Taxonomy" id="2982028"/>
    <lineage>
        <taxon>Bacteria</taxon>
        <taxon>Pseudomonadati</taxon>
        <taxon>Bacteroidota</taxon>
        <taxon>Saprospiria</taxon>
        <taxon>Saprospirales</taxon>
        <taxon>Saprospiraceae</taxon>
        <taxon>Candidatus Opimibacter</taxon>
    </lineage>
</organism>
<protein>
    <submittedName>
        <fullName evidence="1">Uncharacterized protein</fullName>
    </submittedName>
</protein>